<feature type="transmembrane region" description="Helical" evidence="1">
    <location>
        <begin position="133"/>
        <end position="154"/>
    </location>
</feature>
<evidence type="ECO:0000313" key="2">
    <source>
        <dbReference type="EMBL" id="SKA22915.1"/>
    </source>
</evidence>
<keyword evidence="1" id="KW-0472">Membrane</keyword>
<dbReference type="STRING" id="1122188.SAMN02745674_02551"/>
<dbReference type="RefSeq" id="WP_078759093.1">
    <property type="nucleotide sequence ID" value="NZ_FUXP01000013.1"/>
</dbReference>
<reference evidence="2 3" key="1">
    <citation type="submission" date="2017-02" db="EMBL/GenBank/DDBJ databases">
        <authorList>
            <person name="Peterson S.W."/>
        </authorList>
    </citation>
    <scope>NUCLEOTIDE SEQUENCE [LARGE SCALE GENOMIC DNA]</scope>
    <source>
        <strain evidence="2 3">DSM 21749</strain>
    </source>
</reference>
<dbReference type="OrthoDB" id="6023795at2"/>
<evidence type="ECO:0000313" key="3">
    <source>
        <dbReference type="Proteomes" id="UP000190061"/>
    </source>
</evidence>
<name>A0A1T4S3W1_9GAMM</name>
<feature type="transmembrane region" description="Helical" evidence="1">
    <location>
        <begin position="174"/>
        <end position="197"/>
    </location>
</feature>
<feature type="transmembrane region" description="Helical" evidence="1">
    <location>
        <begin position="74"/>
        <end position="94"/>
    </location>
</feature>
<dbReference type="Proteomes" id="UP000190061">
    <property type="component" value="Unassembled WGS sequence"/>
</dbReference>
<keyword evidence="1" id="KW-1133">Transmembrane helix</keyword>
<keyword evidence="1" id="KW-0812">Transmembrane</keyword>
<feature type="transmembrane region" description="Helical" evidence="1">
    <location>
        <begin position="29"/>
        <end position="45"/>
    </location>
</feature>
<evidence type="ECO:0000256" key="1">
    <source>
        <dbReference type="SAM" id="Phobius"/>
    </source>
</evidence>
<protein>
    <submittedName>
        <fullName evidence="2">Uncharacterized membrane protein</fullName>
    </submittedName>
</protein>
<proteinExistence type="predicted"/>
<feature type="transmembrane region" description="Helical" evidence="1">
    <location>
        <begin position="52"/>
        <end position="68"/>
    </location>
</feature>
<sequence>MPLLIALRVLLAVAYPLLAHRASVAGSEPLALLALLDLALIVLLLPLARARACAWLLLAACAAGLWALRGTGVAALLLLAPPVVFTALLGWWFGRSLAPGRVPLISRIVSALEDCEPHALEPDLKRYTRSLTACWALLLAALSLANLVLALVAVPDGLLVRLGHAPLLAVSQQTWSWFANLLDYGVVAGFFMAEYLYRKLRFPGRHPSFLDFMRRMAGLGPGFWRTLFH</sequence>
<accession>A0A1T4S3W1</accession>
<dbReference type="AlphaFoldDB" id="A0A1T4S3W1"/>
<gene>
    <name evidence="2" type="ORF">SAMN02745674_02551</name>
</gene>
<organism evidence="2 3">
    <name type="scientific">Lysobacter spongiicola DSM 21749</name>
    <dbReference type="NCBI Taxonomy" id="1122188"/>
    <lineage>
        <taxon>Bacteria</taxon>
        <taxon>Pseudomonadati</taxon>
        <taxon>Pseudomonadota</taxon>
        <taxon>Gammaproteobacteria</taxon>
        <taxon>Lysobacterales</taxon>
        <taxon>Lysobacteraceae</taxon>
        <taxon>Novilysobacter</taxon>
    </lineage>
</organism>
<dbReference type="EMBL" id="FUXP01000013">
    <property type="protein sequence ID" value="SKA22915.1"/>
    <property type="molecule type" value="Genomic_DNA"/>
</dbReference>
<keyword evidence="3" id="KW-1185">Reference proteome</keyword>